<organism evidence="2 3">
    <name type="scientific">Xyrichtys novacula</name>
    <name type="common">Pearly razorfish</name>
    <name type="synonym">Hemipteronotus novacula</name>
    <dbReference type="NCBI Taxonomy" id="13765"/>
    <lineage>
        <taxon>Eukaryota</taxon>
        <taxon>Metazoa</taxon>
        <taxon>Chordata</taxon>
        <taxon>Craniata</taxon>
        <taxon>Vertebrata</taxon>
        <taxon>Euteleostomi</taxon>
        <taxon>Actinopterygii</taxon>
        <taxon>Neopterygii</taxon>
        <taxon>Teleostei</taxon>
        <taxon>Neoteleostei</taxon>
        <taxon>Acanthomorphata</taxon>
        <taxon>Eupercaria</taxon>
        <taxon>Labriformes</taxon>
        <taxon>Labridae</taxon>
        <taxon>Xyrichtys</taxon>
    </lineage>
</organism>
<sequence length="66" mass="7796">MSDDSECSTRERENARDFFDGRGANIQSMGSKRERDSREPRRKARGKRNEEKRDPVQFFQEGQTTK</sequence>
<dbReference type="AlphaFoldDB" id="A0AAV1G0E0"/>
<dbReference type="EMBL" id="OY660874">
    <property type="protein sequence ID" value="CAJ1066645.1"/>
    <property type="molecule type" value="Genomic_DNA"/>
</dbReference>
<dbReference type="Proteomes" id="UP001178508">
    <property type="component" value="Chromosome 11"/>
</dbReference>
<name>A0AAV1G0E0_XYRNO</name>
<feature type="region of interest" description="Disordered" evidence="1">
    <location>
        <begin position="1"/>
        <end position="66"/>
    </location>
</feature>
<evidence type="ECO:0000313" key="3">
    <source>
        <dbReference type="Proteomes" id="UP001178508"/>
    </source>
</evidence>
<feature type="compositionally biased region" description="Basic and acidic residues" evidence="1">
    <location>
        <begin position="7"/>
        <end position="20"/>
    </location>
</feature>
<proteinExistence type="predicted"/>
<evidence type="ECO:0000313" key="2">
    <source>
        <dbReference type="EMBL" id="CAJ1066645.1"/>
    </source>
</evidence>
<accession>A0AAV1G0E0</accession>
<keyword evidence="3" id="KW-1185">Reference proteome</keyword>
<reference evidence="2" key="1">
    <citation type="submission" date="2023-08" db="EMBL/GenBank/DDBJ databases">
        <authorList>
            <person name="Alioto T."/>
            <person name="Alioto T."/>
            <person name="Gomez Garrido J."/>
        </authorList>
    </citation>
    <scope>NUCLEOTIDE SEQUENCE</scope>
</reference>
<gene>
    <name evidence="2" type="ORF">XNOV1_A016304</name>
</gene>
<evidence type="ECO:0000256" key="1">
    <source>
        <dbReference type="SAM" id="MobiDB-lite"/>
    </source>
</evidence>
<protein>
    <submittedName>
        <fullName evidence="2">Uncharacterized protein</fullName>
    </submittedName>
</protein>